<dbReference type="EMBL" id="DWWA01000046">
    <property type="protein sequence ID" value="HJC72878.1"/>
    <property type="molecule type" value="Genomic_DNA"/>
</dbReference>
<organism evidence="7 8">
    <name type="scientific">Candidatus Ruthenibacterium merdavium</name>
    <dbReference type="NCBI Taxonomy" id="2838752"/>
    <lineage>
        <taxon>Bacteria</taxon>
        <taxon>Bacillati</taxon>
        <taxon>Bacillota</taxon>
        <taxon>Clostridia</taxon>
        <taxon>Eubacteriales</taxon>
        <taxon>Oscillospiraceae</taxon>
        <taxon>Ruthenibacterium</taxon>
    </lineage>
</organism>
<feature type="transmembrane region" description="Helical" evidence="6">
    <location>
        <begin position="105"/>
        <end position="127"/>
    </location>
</feature>
<feature type="transmembrane region" description="Helical" evidence="6">
    <location>
        <begin position="239"/>
        <end position="259"/>
    </location>
</feature>
<keyword evidence="4 6" id="KW-1133">Transmembrane helix</keyword>
<evidence type="ECO:0000256" key="5">
    <source>
        <dbReference type="ARBA" id="ARBA00023136"/>
    </source>
</evidence>
<feature type="transmembrane region" description="Helical" evidence="6">
    <location>
        <begin position="280"/>
        <end position="302"/>
    </location>
</feature>
<dbReference type="InterPro" id="IPR050833">
    <property type="entry name" value="Poly_Biosynth_Transport"/>
</dbReference>
<sequence>MKLTGALWNTLGSTMYGINSFVMLALVSRFGSVEQAGYFGIAFTTAQILYIVGLFGANIFQMTDYQHQYSFSDYAKVKVISCALMLLGCVSSLLLIGYQPEKATYLVMLVLLMLLNAVGELYQSLFFQNNRLDLSGAALFYRTFWSLFAFTVTILIFQNILLAVLLQTLCNFLITLYYALKIAPPFIMKEPKQADARSKMGALLLECTPLFIGMLLMNIMINASKYGIEIFLDDTAQGYYNMIFMPAQVINMCSQFLFKPLLSRYAVLLKENQLSDFRKLLLRQIGLVLAFTSVCCLIAYWLGAPVLGWLYKKDLSMLKNELTMVILGGGVFAACQLFYYIFVILRQQRKILFIYICVFWVSVAVTALLVTRMQLAGAVLSFIVTHAILLLVYALVLSWVLRGKRRA</sequence>
<feature type="transmembrane region" description="Helical" evidence="6">
    <location>
        <begin position="322"/>
        <end position="345"/>
    </location>
</feature>
<dbReference type="GO" id="GO:0005886">
    <property type="term" value="C:plasma membrane"/>
    <property type="evidence" value="ECO:0007669"/>
    <property type="project" value="UniProtKB-SubCell"/>
</dbReference>
<dbReference type="PANTHER" id="PTHR30250:SF11">
    <property type="entry name" value="O-ANTIGEN TRANSPORTER-RELATED"/>
    <property type="match status" value="1"/>
</dbReference>
<feature type="transmembrane region" description="Helical" evidence="6">
    <location>
        <begin position="147"/>
        <end position="180"/>
    </location>
</feature>
<dbReference type="Pfam" id="PF01943">
    <property type="entry name" value="Polysacc_synt"/>
    <property type="match status" value="1"/>
</dbReference>
<reference evidence="7" key="1">
    <citation type="journal article" date="2021" name="PeerJ">
        <title>Extensive microbial diversity within the chicken gut microbiome revealed by metagenomics and culture.</title>
        <authorList>
            <person name="Gilroy R."/>
            <person name="Ravi A."/>
            <person name="Getino M."/>
            <person name="Pursley I."/>
            <person name="Horton D.L."/>
            <person name="Alikhan N.F."/>
            <person name="Baker D."/>
            <person name="Gharbi K."/>
            <person name="Hall N."/>
            <person name="Watson M."/>
            <person name="Adriaenssens E.M."/>
            <person name="Foster-Nyarko E."/>
            <person name="Jarju S."/>
            <person name="Secka A."/>
            <person name="Antonio M."/>
            <person name="Oren A."/>
            <person name="Chaudhuri R.R."/>
            <person name="La Ragione R."/>
            <person name="Hildebrand F."/>
            <person name="Pallen M.J."/>
        </authorList>
    </citation>
    <scope>NUCLEOTIDE SEQUENCE</scope>
    <source>
        <strain evidence="7">5933</strain>
    </source>
</reference>
<evidence type="ECO:0000256" key="4">
    <source>
        <dbReference type="ARBA" id="ARBA00022989"/>
    </source>
</evidence>
<reference evidence="7" key="2">
    <citation type="submission" date="2021-04" db="EMBL/GenBank/DDBJ databases">
        <authorList>
            <person name="Gilroy R."/>
        </authorList>
    </citation>
    <scope>NUCLEOTIDE SEQUENCE</scope>
    <source>
        <strain evidence="7">5933</strain>
    </source>
</reference>
<feature type="transmembrane region" description="Helical" evidence="6">
    <location>
        <begin position="77"/>
        <end position="98"/>
    </location>
</feature>
<feature type="transmembrane region" description="Helical" evidence="6">
    <location>
        <begin position="6"/>
        <end position="26"/>
    </location>
</feature>
<accession>A0A9D2Q6K8</accession>
<dbReference type="InterPro" id="IPR002797">
    <property type="entry name" value="Polysacc_synth"/>
</dbReference>
<evidence type="ECO:0000256" key="2">
    <source>
        <dbReference type="ARBA" id="ARBA00022475"/>
    </source>
</evidence>
<evidence type="ECO:0000313" key="8">
    <source>
        <dbReference type="Proteomes" id="UP000823918"/>
    </source>
</evidence>
<evidence type="ECO:0000256" key="1">
    <source>
        <dbReference type="ARBA" id="ARBA00004651"/>
    </source>
</evidence>
<comment type="subcellular location">
    <subcellularLocation>
        <location evidence="1">Cell membrane</location>
        <topology evidence="1">Multi-pass membrane protein</topology>
    </subcellularLocation>
</comment>
<evidence type="ECO:0000256" key="6">
    <source>
        <dbReference type="SAM" id="Phobius"/>
    </source>
</evidence>
<proteinExistence type="predicted"/>
<feature type="transmembrane region" description="Helical" evidence="6">
    <location>
        <begin position="352"/>
        <end position="370"/>
    </location>
</feature>
<evidence type="ECO:0000313" key="7">
    <source>
        <dbReference type="EMBL" id="HJC72878.1"/>
    </source>
</evidence>
<feature type="transmembrane region" description="Helical" evidence="6">
    <location>
        <begin position="376"/>
        <end position="401"/>
    </location>
</feature>
<evidence type="ECO:0000256" key="3">
    <source>
        <dbReference type="ARBA" id="ARBA00022692"/>
    </source>
</evidence>
<protein>
    <submittedName>
        <fullName evidence="7">Oligosaccharide flippase family protein</fullName>
    </submittedName>
</protein>
<feature type="transmembrane region" description="Helical" evidence="6">
    <location>
        <begin position="38"/>
        <end position="57"/>
    </location>
</feature>
<keyword evidence="3 6" id="KW-0812">Transmembrane</keyword>
<gene>
    <name evidence="7" type="ORF">H9698_08825</name>
</gene>
<feature type="transmembrane region" description="Helical" evidence="6">
    <location>
        <begin position="201"/>
        <end position="219"/>
    </location>
</feature>
<comment type="caution">
    <text evidence="7">The sequence shown here is derived from an EMBL/GenBank/DDBJ whole genome shotgun (WGS) entry which is preliminary data.</text>
</comment>
<dbReference type="AlphaFoldDB" id="A0A9D2Q6K8"/>
<dbReference type="PANTHER" id="PTHR30250">
    <property type="entry name" value="PST FAMILY PREDICTED COLANIC ACID TRANSPORTER"/>
    <property type="match status" value="1"/>
</dbReference>
<keyword evidence="2" id="KW-1003">Cell membrane</keyword>
<name>A0A9D2Q6K8_9FIRM</name>
<keyword evidence="5 6" id="KW-0472">Membrane</keyword>
<dbReference type="Proteomes" id="UP000823918">
    <property type="component" value="Unassembled WGS sequence"/>
</dbReference>